<dbReference type="EMBL" id="CM035414">
    <property type="protein sequence ID" value="KAH7429571.1"/>
    <property type="molecule type" value="Genomic_DNA"/>
</dbReference>
<sequence length="220" mass="24467">MASTEDKEPLEHASNEEAEESKPGAEEEDTGAEVAPIVKLDAVSVSTGEENEDVLIDLKAKLYRFDKDGNQWKERGMGQVKLLKHKETAKIRLVMRQNKTLKICANHTVLPSITLQEHQGSDKTWVWHASDFADGELKDELFCIRFGNVENAQAFKTAFEDAQKEMSVKLGGDGGEAEKVTELLEELKVVDKEAAKAEGEPKKKAEEPTPEKKDASTEEK</sequence>
<dbReference type="GO" id="GO:0015031">
    <property type="term" value="P:protein transport"/>
    <property type="evidence" value="ECO:0007669"/>
    <property type="project" value="UniProtKB-KW"/>
</dbReference>
<protein>
    <recommendedName>
        <fullName evidence="6">RanBD1 domain-containing protein</fullName>
    </recommendedName>
</protein>
<keyword evidence="4" id="KW-0906">Nuclear pore complex</keyword>
<dbReference type="Proteomes" id="UP000825935">
    <property type="component" value="Chromosome 9"/>
</dbReference>
<evidence type="ECO:0000256" key="3">
    <source>
        <dbReference type="ARBA" id="ARBA00023010"/>
    </source>
</evidence>
<dbReference type="GO" id="GO:0005096">
    <property type="term" value="F:GTPase activator activity"/>
    <property type="evidence" value="ECO:0007669"/>
    <property type="project" value="TreeGrafter"/>
</dbReference>
<reference evidence="7" key="1">
    <citation type="submission" date="2021-08" db="EMBL/GenBank/DDBJ databases">
        <title>WGS assembly of Ceratopteris richardii.</title>
        <authorList>
            <person name="Marchant D.B."/>
            <person name="Chen G."/>
            <person name="Jenkins J."/>
            <person name="Shu S."/>
            <person name="Leebens-Mack J."/>
            <person name="Grimwood J."/>
            <person name="Schmutz J."/>
            <person name="Soltis P."/>
            <person name="Soltis D."/>
            <person name="Chen Z.-H."/>
        </authorList>
    </citation>
    <scope>NUCLEOTIDE SEQUENCE</scope>
    <source>
        <strain evidence="7">Whitten #5841</strain>
        <tissue evidence="7">Leaf</tissue>
    </source>
</reference>
<evidence type="ECO:0000313" key="7">
    <source>
        <dbReference type="EMBL" id="KAH7429571.1"/>
    </source>
</evidence>
<dbReference type="OMA" id="NFKDSFM"/>
<comment type="subcellular location">
    <subcellularLocation>
        <location evidence="1">Nucleus</location>
        <location evidence="1">Nuclear pore complex</location>
    </subcellularLocation>
</comment>
<dbReference type="InterPro" id="IPR000156">
    <property type="entry name" value="Ran_bind_dom"/>
</dbReference>
<comment type="caution">
    <text evidence="7">The sequence shown here is derived from an EMBL/GenBank/DDBJ whole genome shotgun (WGS) entry which is preliminary data.</text>
</comment>
<evidence type="ECO:0000259" key="6">
    <source>
        <dbReference type="PROSITE" id="PS50196"/>
    </source>
</evidence>
<dbReference type="InterPro" id="IPR011993">
    <property type="entry name" value="PH-like_dom_sf"/>
</dbReference>
<dbReference type="GO" id="GO:0005737">
    <property type="term" value="C:cytoplasm"/>
    <property type="evidence" value="ECO:0007669"/>
    <property type="project" value="TreeGrafter"/>
</dbReference>
<dbReference type="Pfam" id="PF00638">
    <property type="entry name" value="Ran_BP1"/>
    <property type="match status" value="1"/>
</dbReference>
<dbReference type="AlphaFoldDB" id="A0A8T2U0G1"/>
<name>A0A8T2U0G1_CERRI</name>
<evidence type="ECO:0000313" key="8">
    <source>
        <dbReference type="Proteomes" id="UP000825935"/>
    </source>
</evidence>
<keyword evidence="3" id="KW-0811">Translocation</keyword>
<keyword evidence="2" id="KW-0813">Transport</keyword>
<dbReference type="OrthoDB" id="2357150at2759"/>
<keyword evidence="2" id="KW-0509">mRNA transport</keyword>
<dbReference type="FunFam" id="2.30.29.30:FF:000715">
    <property type="entry name" value="Predicted protein"/>
    <property type="match status" value="1"/>
</dbReference>
<evidence type="ECO:0000256" key="5">
    <source>
        <dbReference type="SAM" id="MobiDB-lite"/>
    </source>
</evidence>
<dbReference type="GO" id="GO:0006913">
    <property type="term" value="P:nucleocytoplasmic transport"/>
    <property type="evidence" value="ECO:0007669"/>
    <property type="project" value="InterPro"/>
</dbReference>
<evidence type="ECO:0000256" key="4">
    <source>
        <dbReference type="ARBA" id="ARBA00023132"/>
    </source>
</evidence>
<dbReference type="GO" id="GO:0051028">
    <property type="term" value="P:mRNA transport"/>
    <property type="evidence" value="ECO:0007669"/>
    <property type="project" value="UniProtKB-KW"/>
</dbReference>
<feature type="region of interest" description="Disordered" evidence="5">
    <location>
        <begin position="1"/>
        <end position="36"/>
    </location>
</feature>
<dbReference type="SUPFAM" id="SSF50729">
    <property type="entry name" value="PH domain-like"/>
    <property type="match status" value="1"/>
</dbReference>
<evidence type="ECO:0000256" key="2">
    <source>
        <dbReference type="ARBA" id="ARBA00022816"/>
    </source>
</evidence>
<dbReference type="PANTHER" id="PTHR23138:SF87">
    <property type="entry name" value="E3 SUMO-PROTEIN LIGASE RANBP2"/>
    <property type="match status" value="1"/>
</dbReference>
<feature type="region of interest" description="Disordered" evidence="5">
    <location>
        <begin position="191"/>
        <end position="220"/>
    </location>
</feature>
<keyword evidence="8" id="KW-1185">Reference proteome</keyword>
<dbReference type="PANTHER" id="PTHR23138">
    <property type="entry name" value="RAN BINDING PROTEIN"/>
    <property type="match status" value="1"/>
</dbReference>
<feature type="domain" description="RanBD1" evidence="6">
    <location>
        <begin position="33"/>
        <end position="168"/>
    </location>
</feature>
<gene>
    <name evidence="7" type="ORF">KP509_09G056500</name>
</gene>
<dbReference type="InterPro" id="IPR045255">
    <property type="entry name" value="RanBP1-like"/>
</dbReference>
<dbReference type="GO" id="GO:0005643">
    <property type="term" value="C:nuclear pore"/>
    <property type="evidence" value="ECO:0007669"/>
    <property type="project" value="UniProtKB-SubCell"/>
</dbReference>
<dbReference type="CDD" id="cd13179">
    <property type="entry name" value="RanBD_RanBP1"/>
    <property type="match status" value="1"/>
</dbReference>
<accession>A0A8T2U0G1</accession>
<dbReference type="InterPro" id="IPR045256">
    <property type="entry name" value="RanBP1_RanBD"/>
</dbReference>
<feature type="compositionally biased region" description="Basic and acidic residues" evidence="5">
    <location>
        <begin position="1"/>
        <end position="25"/>
    </location>
</feature>
<keyword evidence="4" id="KW-0653">Protein transport</keyword>
<proteinExistence type="predicted"/>
<dbReference type="Gene3D" id="2.30.29.30">
    <property type="entry name" value="Pleckstrin-homology domain (PH domain)/Phosphotyrosine-binding domain (PTB)"/>
    <property type="match status" value="1"/>
</dbReference>
<evidence type="ECO:0000256" key="1">
    <source>
        <dbReference type="ARBA" id="ARBA00004567"/>
    </source>
</evidence>
<dbReference type="SMART" id="SM00160">
    <property type="entry name" value="RanBD"/>
    <property type="match status" value="1"/>
</dbReference>
<dbReference type="PROSITE" id="PS50196">
    <property type="entry name" value="RANBD1"/>
    <property type="match status" value="1"/>
</dbReference>
<organism evidence="7 8">
    <name type="scientific">Ceratopteris richardii</name>
    <name type="common">Triangle waterfern</name>
    <dbReference type="NCBI Taxonomy" id="49495"/>
    <lineage>
        <taxon>Eukaryota</taxon>
        <taxon>Viridiplantae</taxon>
        <taxon>Streptophyta</taxon>
        <taxon>Embryophyta</taxon>
        <taxon>Tracheophyta</taxon>
        <taxon>Polypodiopsida</taxon>
        <taxon>Polypodiidae</taxon>
        <taxon>Polypodiales</taxon>
        <taxon>Pteridineae</taxon>
        <taxon>Pteridaceae</taxon>
        <taxon>Parkerioideae</taxon>
        <taxon>Ceratopteris</taxon>
    </lineage>
</organism>
<keyword evidence="4" id="KW-0539">Nucleus</keyword>